<dbReference type="GO" id="GO:0004654">
    <property type="term" value="F:polyribonucleotide nucleotidyltransferase activity"/>
    <property type="evidence" value="ECO:0007669"/>
    <property type="project" value="UniProtKB-UniRule"/>
</dbReference>
<dbReference type="CDD" id="cd02393">
    <property type="entry name" value="KH-I_PNPase"/>
    <property type="match status" value="1"/>
</dbReference>
<dbReference type="GO" id="GO:0006402">
    <property type="term" value="P:mRNA catabolic process"/>
    <property type="evidence" value="ECO:0007669"/>
    <property type="project" value="UniProtKB-UniRule"/>
</dbReference>
<dbReference type="PANTHER" id="PTHR11252:SF0">
    <property type="entry name" value="POLYRIBONUCLEOTIDE NUCLEOTIDYLTRANSFERASE 1, MITOCHONDRIAL"/>
    <property type="match status" value="1"/>
</dbReference>
<comment type="subcellular location">
    <subcellularLocation>
        <location evidence="8">Cytoplasm</location>
    </subcellularLocation>
</comment>
<feature type="binding site" evidence="8">
    <location>
        <position position="491"/>
    </location>
    <ligand>
        <name>Mg(2+)</name>
        <dbReference type="ChEBI" id="CHEBI:18420"/>
    </ligand>
</feature>
<evidence type="ECO:0000256" key="6">
    <source>
        <dbReference type="ARBA" id="ARBA00022842"/>
    </source>
</evidence>
<dbReference type="InterPro" id="IPR015847">
    <property type="entry name" value="ExoRNase_PH_dom2"/>
</dbReference>
<dbReference type="SUPFAM" id="SSF54791">
    <property type="entry name" value="Eukaryotic type KH-domain (KH-domain type I)"/>
    <property type="match status" value="1"/>
</dbReference>
<dbReference type="GO" id="GO:0000175">
    <property type="term" value="F:3'-5'-RNA exonuclease activity"/>
    <property type="evidence" value="ECO:0007669"/>
    <property type="project" value="TreeGrafter"/>
</dbReference>
<dbReference type="Gene3D" id="2.40.50.140">
    <property type="entry name" value="Nucleic acid-binding proteins"/>
    <property type="match status" value="1"/>
</dbReference>
<dbReference type="PROSITE" id="PS50126">
    <property type="entry name" value="S1"/>
    <property type="match status" value="1"/>
</dbReference>
<dbReference type="EC" id="2.7.7.8" evidence="8"/>
<organism evidence="10 11">
    <name type="scientific">Candidatus Berkelbacteria bacterium Athens1014_28</name>
    <dbReference type="NCBI Taxonomy" id="2017145"/>
    <lineage>
        <taxon>Bacteria</taxon>
        <taxon>Candidatus Berkelbacteria</taxon>
    </lineage>
</organism>
<evidence type="ECO:0000313" key="10">
    <source>
        <dbReference type="EMBL" id="TSC93871.1"/>
    </source>
</evidence>
<keyword evidence="6 8" id="KW-0460">Magnesium</keyword>
<dbReference type="Pfam" id="PF03726">
    <property type="entry name" value="PNPase"/>
    <property type="match status" value="1"/>
</dbReference>
<dbReference type="EMBL" id="VMGN01000026">
    <property type="protein sequence ID" value="TSC93871.1"/>
    <property type="molecule type" value="Genomic_DNA"/>
</dbReference>
<dbReference type="Gene3D" id="3.30.230.70">
    <property type="entry name" value="GHMP Kinase, N-terminal domain"/>
    <property type="match status" value="2"/>
</dbReference>
<dbReference type="InterPro" id="IPR001247">
    <property type="entry name" value="ExoRNase_PH_dom1"/>
</dbReference>
<keyword evidence="3 8" id="KW-0808">Transferase</keyword>
<evidence type="ECO:0000256" key="3">
    <source>
        <dbReference type="ARBA" id="ARBA00022679"/>
    </source>
</evidence>
<dbReference type="NCBIfam" id="TIGR03591">
    <property type="entry name" value="polynuc_phos"/>
    <property type="match status" value="1"/>
</dbReference>
<proteinExistence type="inferred from homology"/>
<dbReference type="FunFam" id="3.30.230.70:FF:000001">
    <property type="entry name" value="Polyribonucleotide nucleotidyltransferase"/>
    <property type="match status" value="1"/>
</dbReference>
<comment type="cofactor">
    <cofactor evidence="8">
        <name>Mg(2+)</name>
        <dbReference type="ChEBI" id="CHEBI:18420"/>
    </cofactor>
</comment>
<dbReference type="HAMAP" id="MF_01595">
    <property type="entry name" value="PNPase"/>
    <property type="match status" value="1"/>
</dbReference>
<dbReference type="SMART" id="SM00316">
    <property type="entry name" value="S1"/>
    <property type="match status" value="1"/>
</dbReference>
<dbReference type="SUPFAM" id="SSF46915">
    <property type="entry name" value="Polynucleotide phosphorylase/guanosine pentaphosphate synthase (PNPase/GPSI), domain 3"/>
    <property type="match status" value="1"/>
</dbReference>
<dbReference type="GO" id="GO:0003723">
    <property type="term" value="F:RNA binding"/>
    <property type="evidence" value="ECO:0007669"/>
    <property type="project" value="UniProtKB-UniRule"/>
</dbReference>
<dbReference type="GO" id="GO:0006396">
    <property type="term" value="P:RNA processing"/>
    <property type="evidence" value="ECO:0007669"/>
    <property type="project" value="InterPro"/>
</dbReference>
<keyword evidence="5 8" id="KW-0479">Metal-binding</keyword>
<dbReference type="InterPro" id="IPR015848">
    <property type="entry name" value="PNPase_PH_RNA-bd_bac/org-type"/>
</dbReference>
<dbReference type="InterPro" id="IPR027408">
    <property type="entry name" value="PNPase/RNase_PH_dom_sf"/>
</dbReference>
<dbReference type="InterPro" id="IPR012162">
    <property type="entry name" value="PNPase"/>
</dbReference>
<reference evidence="10 11" key="1">
    <citation type="submission" date="2017-07" db="EMBL/GenBank/DDBJ databases">
        <title>Mechanisms for carbon and nitrogen cycling indicate functional differentiation within the Candidate Phyla Radiation.</title>
        <authorList>
            <person name="Danczak R.E."/>
            <person name="Johnston M.D."/>
            <person name="Kenah C."/>
            <person name="Slattery M."/>
            <person name="Wrighton K.C."/>
            <person name="Wilkins M.J."/>
        </authorList>
    </citation>
    <scope>NUCLEOTIDE SEQUENCE [LARGE SCALE GENOMIC DNA]</scope>
    <source>
        <strain evidence="10">Athens1014_28</strain>
    </source>
</reference>
<dbReference type="InterPro" id="IPR036612">
    <property type="entry name" value="KH_dom_type_1_sf"/>
</dbReference>
<dbReference type="Pfam" id="PF00575">
    <property type="entry name" value="S1"/>
    <property type="match status" value="1"/>
</dbReference>
<dbReference type="Gene3D" id="3.30.1370.10">
    <property type="entry name" value="K Homology domain, type 1"/>
    <property type="match status" value="1"/>
</dbReference>
<evidence type="ECO:0000256" key="2">
    <source>
        <dbReference type="ARBA" id="ARBA00022490"/>
    </source>
</evidence>
<dbReference type="InterPro" id="IPR003029">
    <property type="entry name" value="S1_domain"/>
</dbReference>
<name>A0A554LLW8_9BACT</name>
<evidence type="ECO:0000256" key="1">
    <source>
        <dbReference type="ARBA" id="ARBA00007404"/>
    </source>
</evidence>
<sequence>MITKLELAEKSYKVDFGGRELLLETGKLALLAPGSVKATCGGTVVLATCVISDEPREGIDFFPLLVDYEERFYAAGKISGSRFIKREGRPSDAAVLACRMIDRPLRPLFPKNYRNDVQVIITVLSYDGENDPDIISMIAASTAIMQTKAPFSGPIGAIKVGLFEDGFKINPTLSELENSKLDLTIAATSDKVMMIEAEANEVAEEKIIEAIELAKKVISPQLEIQKKIAKEHQETPSEVELIADETIHGEVSKIVGDKLKTAVRELDKIQREEKLKEFEAEVLATLEGNYKQIELKASFTKLVEKEICEAILKDDLRPDGRAIEEIRPIAIEVGLLPRTHGSGLFTRGQTQALTVATLASPGMEQFIDTMEADTTKKFMHHYNFPPFSTGEVSPVRGASRREIGHGYLAEKALRPMIPDTESFPYTIRLVTEILTSNGSSSMAATCGATLALMDAGVPIKKPVAGIAMGLVVDKTDESKFKVLTDLQGLEDFAGDMDFKIAGTCDGITAIQMDTKINGLSNVIVVQTFKQAKTARLEILEEIAKVIPQPRKELSKFAPRIKAIKINPEKIGDIIGPGGKNIRKIIEECGGKEVTSIDIDDDGTVMIASTDAEMGEKAISIVTSMTREIEIGEIIEGEVVDIKCDRMTGKQVGAIVQITPRQDGMIHISQIAKERVEDIGKYLKIGQIVKAKVVDVDREKGR</sequence>
<dbReference type="InterPro" id="IPR020568">
    <property type="entry name" value="Ribosomal_Su5_D2-typ_SF"/>
</dbReference>
<dbReference type="InterPro" id="IPR036456">
    <property type="entry name" value="PNPase_PH_RNA-bd_sf"/>
</dbReference>
<comment type="caution">
    <text evidence="10">The sequence shown here is derived from an EMBL/GenBank/DDBJ whole genome shotgun (WGS) entry which is preliminary data.</text>
</comment>
<dbReference type="InterPro" id="IPR004087">
    <property type="entry name" value="KH_dom"/>
</dbReference>
<feature type="domain" description="S1 motif" evidence="9">
    <location>
        <begin position="631"/>
        <end position="701"/>
    </location>
</feature>
<protein>
    <recommendedName>
        <fullName evidence="8">Polyribonucleotide nucleotidyltransferase</fullName>
        <ecNumber evidence="8">2.7.7.8</ecNumber>
    </recommendedName>
    <alternativeName>
        <fullName evidence="8">Polynucleotide phosphorylase</fullName>
        <shortName evidence="8">PNPase</shortName>
    </alternativeName>
</protein>
<accession>A0A554LLW8</accession>
<feature type="binding site" evidence="8">
    <location>
        <position position="497"/>
    </location>
    <ligand>
        <name>Mg(2+)</name>
        <dbReference type="ChEBI" id="CHEBI:18420"/>
    </ligand>
</feature>
<dbReference type="PIRSF" id="PIRSF005499">
    <property type="entry name" value="PNPase"/>
    <property type="match status" value="1"/>
</dbReference>
<comment type="catalytic activity">
    <reaction evidence="8">
        <text>RNA(n+1) + phosphate = RNA(n) + a ribonucleoside 5'-diphosphate</text>
        <dbReference type="Rhea" id="RHEA:22096"/>
        <dbReference type="Rhea" id="RHEA-COMP:14527"/>
        <dbReference type="Rhea" id="RHEA-COMP:17342"/>
        <dbReference type="ChEBI" id="CHEBI:43474"/>
        <dbReference type="ChEBI" id="CHEBI:57930"/>
        <dbReference type="ChEBI" id="CHEBI:140395"/>
        <dbReference type="EC" id="2.7.7.8"/>
    </reaction>
</comment>
<dbReference type="FunFam" id="3.30.1370.10:FF:000001">
    <property type="entry name" value="Polyribonucleotide nucleotidyltransferase"/>
    <property type="match status" value="1"/>
</dbReference>
<evidence type="ECO:0000259" key="9">
    <source>
        <dbReference type="PROSITE" id="PS50126"/>
    </source>
</evidence>
<evidence type="ECO:0000256" key="4">
    <source>
        <dbReference type="ARBA" id="ARBA00022695"/>
    </source>
</evidence>
<dbReference type="Pfam" id="PF00013">
    <property type="entry name" value="KH_1"/>
    <property type="match status" value="1"/>
</dbReference>
<gene>
    <name evidence="8" type="primary">pnp</name>
    <name evidence="10" type="ORF">Athens101428_505</name>
</gene>
<dbReference type="CDD" id="cd11364">
    <property type="entry name" value="RNase_PH_PNPase_2"/>
    <property type="match status" value="1"/>
</dbReference>
<keyword evidence="7 8" id="KW-0694">RNA-binding</keyword>
<keyword evidence="4 8" id="KW-0548">Nucleotidyltransferase</keyword>
<dbReference type="Pfam" id="PF01138">
    <property type="entry name" value="RNase_PH"/>
    <property type="match status" value="2"/>
</dbReference>
<dbReference type="SUPFAM" id="SSF54211">
    <property type="entry name" value="Ribosomal protein S5 domain 2-like"/>
    <property type="match status" value="2"/>
</dbReference>
<dbReference type="InterPro" id="IPR012340">
    <property type="entry name" value="NA-bd_OB-fold"/>
</dbReference>
<dbReference type="PROSITE" id="PS50084">
    <property type="entry name" value="KH_TYPE_1"/>
    <property type="match status" value="1"/>
</dbReference>
<dbReference type="PANTHER" id="PTHR11252">
    <property type="entry name" value="POLYRIBONUCLEOTIDE NUCLEOTIDYLTRANSFERASE"/>
    <property type="match status" value="1"/>
</dbReference>
<keyword evidence="2 8" id="KW-0963">Cytoplasm</keyword>
<evidence type="ECO:0000256" key="7">
    <source>
        <dbReference type="ARBA" id="ARBA00022884"/>
    </source>
</evidence>
<evidence type="ECO:0000256" key="8">
    <source>
        <dbReference type="HAMAP-Rule" id="MF_01595"/>
    </source>
</evidence>
<evidence type="ECO:0000256" key="5">
    <source>
        <dbReference type="ARBA" id="ARBA00022723"/>
    </source>
</evidence>
<dbReference type="SUPFAM" id="SSF50249">
    <property type="entry name" value="Nucleic acid-binding proteins"/>
    <property type="match status" value="1"/>
</dbReference>
<dbReference type="InterPro" id="IPR004088">
    <property type="entry name" value="KH_dom_type_1"/>
</dbReference>
<dbReference type="SMART" id="SM00322">
    <property type="entry name" value="KH"/>
    <property type="match status" value="1"/>
</dbReference>
<evidence type="ECO:0000313" key="11">
    <source>
        <dbReference type="Proteomes" id="UP000316495"/>
    </source>
</evidence>
<dbReference type="InterPro" id="IPR036345">
    <property type="entry name" value="ExoRNase_PH_dom2_sf"/>
</dbReference>
<dbReference type="Pfam" id="PF03725">
    <property type="entry name" value="RNase_PH_C"/>
    <property type="match status" value="1"/>
</dbReference>
<comment type="function">
    <text evidence="8">Involved in mRNA degradation. Catalyzes the phosphorolysis of single-stranded polyribonucleotides processively in the 3'- to 5'-direction.</text>
</comment>
<dbReference type="SUPFAM" id="SSF55666">
    <property type="entry name" value="Ribonuclease PH domain 2-like"/>
    <property type="match status" value="2"/>
</dbReference>
<dbReference type="GO" id="GO:0005829">
    <property type="term" value="C:cytosol"/>
    <property type="evidence" value="ECO:0007669"/>
    <property type="project" value="TreeGrafter"/>
</dbReference>
<dbReference type="AlphaFoldDB" id="A0A554LLW8"/>
<dbReference type="GO" id="GO:0000287">
    <property type="term" value="F:magnesium ion binding"/>
    <property type="evidence" value="ECO:0007669"/>
    <property type="project" value="UniProtKB-UniRule"/>
</dbReference>
<dbReference type="FunFam" id="3.30.230.70:FF:000002">
    <property type="entry name" value="Polyribonucleotide nucleotidyltransferase"/>
    <property type="match status" value="1"/>
</dbReference>
<comment type="similarity">
    <text evidence="1 8">Belongs to the polyribonucleotide nucleotidyltransferase family.</text>
</comment>
<dbReference type="Proteomes" id="UP000316495">
    <property type="component" value="Unassembled WGS sequence"/>
</dbReference>
<dbReference type="NCBIfam" id="NF008805">
    <property type="entry name" value="PRK11824.1"/>
    <property type="match status" value="1"/>
</dbReference>